<protein>
    <submittedName>
        <fullName evidence="7">Site-specific integrase</fullName>
    </submittedName>
</protein>
<keyword evidence="3" id="KW-0233">DNA recombination</keyword>
<dbReference type="PANTHER" id="PTHR30349">
    <property type="entry name" value="PHAGE INTEGRASE-RELATED"/>
    <property type="match status" value="1"/>
</dbReference>
<dbReference type="Gene3D" id="1.10.443.10">
    <property type="entry name" value="Intergrase catalytic core"/>
    <property type="match status" value="1"/>
</dbReference>
<dbReference type="CDD" id="cd01189">
    <property type="entry name" value="INT_ICEBs1_C_like"/>
    <property type="match status" value="1"/>
</dbReference>
<dbReference type="InterPro" id="IPR044068">
    <property type="entry name" value="CB"/>
</dbReference>
<dbReference type="GO" id="GO:0006310">
    <property type="term" value="P:DNA recombination"/>
    <property type="evidence" value="ECO:0007669"/>
    <property type="project" value="UniProtKB-KW"/>
</dbReference>
<reference evidence="7" key="1">
    <citation type="submission" date="2020-12" db="EMBL/GenBank/DDBJ databases">
        <authorList>
            <person name="Mcmullen J.G."/>
        </authorList>
    </citation>
    <scope>NUCLEOTIDE SEQUENCE</scope>
    <source>
        <strain evidence="7">Dm-2019-70</strain>
    </source>
</reference>
<comment type="caution">
    <text evidence="7">The sequence shown here is derived from an EMBL/GenBank/DDBJ whole genome shotgun (WGS) entry which is preliminary data.</text>
</comment>
<evidence type="ECO:0000313" key="7">
    <source>
        <dbReference type="EMBL" id="MBS1010759.1"/>
    </source>
</evidence>
<evidence type="ECO:0000256" key="3">
    <source>
        <dbReference type="ARBA" id="ARBA00023172"/>
    </source>
</evidence>
<dbReference type="InterPro" id="IPR002104">
    <property type="entry name" value="Integrase_catalytic"/>
</dbReference>
<dbReference type="PROSITE" id="PS51900">
    <property type="entry name" value="CB"/>
    <property type="match status" value="1"/>
</dbReference>
<dbReference type="Gene3D" id="1.10.150.130">
    <property type="match status" value="1"/>
</dbReference>
<organism evidence="7 8">
    <name type="scientific">Levilactobacillus brevis</name>
    <name type="common">Lactobacillus brevis</name>
    <dbReference type="NCBI Taxonomy" id="1580"/>
    <lineage>
        <taxon>Bacteria</taxon>
        <taxon>Bacillati</taxon>
        <taxon>Bacillota</taxon>
        <taxon>Bacilli</taxon>
        <taxon>Lactobacillales</taxon>
        <taxon>Lactobacillaceae</taxon>
        <taxon>Levilactobacillus</taxon>
    </lineage>
</organism>
<comment type="similarity">
    <text evidence="1">Belongs to the 'phage' integrase family.</text>
</comment>
<dbReference type="Pfam" id="PF13102">
    <property type="entry name" value="Phage_int_SAM_5"/>
    <property type="match status" value="1"/>
</dbReference>
<dbReference type="SUPFAM" id="SSF56349">
    <property type="entry name" value="DNA breaking-rejoining enzymes"/>
    <property type="match status" value="1"/>
</dbReference>
<dbReference type="AlphaFoldDB" id="A0AA41EPY6"/>
<dbReference type="InterPro" id="IPR025269">
    <property type="entry name" value="SAM-like_dom"/>
</dbReference>
<dbReference type="Pfam" id="PF00589">
    <property type="entry name" value="Phage_integrase"/>
    <property type="match status" value="1"/>
</dbReference>
<dbReference type="Proteomes" id="UP000676478">
    <property type="component" value="Unassembled WGS sequence"/>
</dbReference>
<dbReference type="PROSITE" id="PS51898">
    <property type="entry name" value="TYR_RECOMBINASE"/>
    <property type="match status" value="1"/>
</dbReference>
<dbReference type="InterPro" id="IPR010998">
    <property type="entry name" value="Integrase_recombinase_N"/>
</dbReference>
<gene>
    <name evidence="7" type="ORF">JK167_07965</name>
</gene>
<evidence type="ECO:0000256" key="4">
    <source>
        <dbReference type="PROSITE-ProRule" id="PRU01248"/>
    </source>
</evidence>
<dbReference type="InterPro" id="IPR050090">
    <property type="entry name" value="Tyrosine_recombinase_XerCD"/>
</dbReference>
<evidence type="ECO:0000259" key="5">
    <source>
        <dbReference type="PROSITE" id="PS51898"/>
    </source>
</evidence>
<evidence type="ECO:0000313" key="8">
    <source>
        <dbReference type="Proteomes" id="UP000676478"/>
    </source>
</evidence>
<evidence type="ECO:0000256" key="2">
    <source>
        <dbReference type="ARBA" id="ARBA00023125"/>
    </source>
</evidence>
<dbReference type="InterPro" id="IPR011010">
    <property type="entry name" value="DNA_brk_join_enz"/>
</dbReference>
<dbReference type="RefSeq" id="WP_211756644.1">
    <property type="nucleotide sequence ID" value="NZ_JAERKF010000008.1"/>
</dbReference>
<feature type="domain" description="Core-binding (CB)" evidence="6">
    <location>
        <begin position="59"/>
        <end position="141"/>
    </location>
</feature>
<evidence type="ECO:0000259" key="6">
    <source>
        <dbReference type="PROSITE" id="PS51900"/>
    </source>
</evidence>
<dbReference type="InterPro" id="IPR013762">
    <property type="entry name" value="Integrase-like_cat_sf"/>
</dbReference>
<proteinExistence type="inferred from homology"/>
<feature type="domain" description="Tyr recombinase" evidence="5">
    <location>
        <begin position="167"/>
        <end position="369"/>
    </location>
</feature>
<dbReference type="GO" id="GO:0003677">
    <property type="term" value="F:DNA binding"/>
    <property type="evidence" value="ECO:0007669"/>
    <property type="project" value="UniProtKB-UniRule"/>
</dbReference>
<dbReference type="EMBL" id="JAERKF010000008">
    <property type="protein sequence ID" value="MBS1010759.1"/>
    <property type="molecule type" value="Genomic_DNA"/>
</dbReference>
<name>A0AA41EPY6_LEVBR</name>
<dbReference type="PANTHER" id="PTHR30349:SF64">
    <property type="entry name" value="PROPHAGE INTEGRASE INTD-RELATED"/>
    <property type="match status" value="1"/>
</dbReference>
<reference evidence="7" key="2">
    <citation type="submission" date="2022-09" db="EMBL/GenBank/DDBJ databases">
        <title>Genome-inferred correspondence between phylogeny and metabolic traits in the wild Drosophila gut microbiome.</title>
        <authorList>
            <person name="Bueno E."/>
            <person name="Blow F."/>
            <person name="Douglas A.E."/>
        </authorList>
    </citation>
    <scope>NUCLEOTIDE SEQUENCE</scope>
    <source>
        <strain evidence="7">Dm-2019-70</strain>
    </source>
</reference>
<accession>A0AA41EPY6</accession>
<sequence length="377" mass="43685">MSKIMTNPIEGGKSYKAIFTIGSGKERRRKTKTFNEIKAAKAWLHELELASDRGTTFEMASWTFLDYYHHWVELYKRPFVSPNTLQTYYSSYQHYQKLLGSVKLEDLNRNIIQKYFNKLDMSYESARKDLVHIRSCLRDAVSDGVLMRNVATGSIRIVADPNKTKTDDRKFMAIADYYKVRDFLMSYEYSLKDVNRLALMIVSQTALRIGECLALKYDDIDLLHGTVRVDESWDSVHQYLKQPKTKHAKRTVPLPPKAVAILQRWIGYHRAMLFKLGIANPQHFLLLNRRGRLPVAKNVNTSYHQLQSRLGIPPKFSTHTLRHTLASLMIADKDISINYISRYLGHANTMITERYYIGLLPEQAEQTDATVLRVLSQ</sequence>
<dbReference type="GO" id="GO:0015074">
    <property type="term" value="P:DNA integration"/>
    <property type="evidence" value="ECO:0007669"/>
    <property type="project" value="InterPro"/>
</dbReference>
<evidence type="ECO:0000256" key="1">
    <source>
        <dbReference type="ARBA" id="ARBA00008857"/>
    </source>
</evidence>
<keyword evidence="2 4" id="KW-0238">DNA-binding</keyword>